<keyword evidence="4" id="KW-1185">Reference proteome</keyword>
<evidence type="ECO:0000313" key="4">
    <source>
        <dbReference type="Proteomes" id="UP000226079"/>
    </source>
</evidence>
<evidence type="ECO:0000256" key="1">
    <source>
        <dbReference type="SAM" id="SignalP"/>
    </source>
</evidence>
<dbReference type="Proteomes" id="UP000226079">
    <property type="component" value="Unassembled WGS sequence"/>
</dbReference>
<protein>
    <submittedName>
        <fullName evidence="3">Transglycosylase protein with SLT domain</fullName>
    </submittedName>
</protein>
<dbReference type="CDD" id="cd13399">
    <property type="entry name" value="Slt35-like"/>
    <property type="match status" value="1"/>
</dbReference>
<feature type="signal peptide" evidence="1">
    <location>
        <begin position="1"/>
        <end position="23"/>
    </location>
</feature>
<reference evidence="3 4" key="1">
    <citation type="submission" date="2017-10" db="EMBL/GenBank/DDBJ databases">
        <title>Sequencing the genomes of 1000 actinobacteria strains.</title>
        <authorList>
            <person name="Klenk H.-P."/>
        </authorList>
    </citation>
    <scope>NUCLEOTIDE SEQUENCE [LARGE SCALE GENOMIC DNA]</scope>
    <source>
        <strain evidence="3 4">DSM 15597</strain>
    </source>
</reference>
<sequence>MVLIFAAAAGVIVVLTVNASARAVNPEIAAAQPAAPVVVDEPAPTASQQPAAAVHMSGPRNPPDPSWLGRVAAATGIPSRALAGYASAAIAVAKEQPGCGLSWNTLAAIGAVESSHGEHQDGQLLDSGLPSSPIRGPALNGSGLGMIRDSDKGAWDGDATWDRAIGPMQFIPATWRRWGADGNGDGKADPNQIDDAALAAGRYLCASGSLRSPSGWRAAIYSYNHSDAYVDKVAGVANSYAAVSGG</sequence>
<organism evidence="3 4">
    <name type="scientific">Propionicimonas paludicola</name>
    <dbReference type="NCBI Taxonomy" id="185243"/>
    <lineage>
        <taxon>Bacteria</taxon>
        <taxon>Bacillati</taxon>
        <taxon>Actinomycetota</taxon>
        <taxon>Actinomycetes</taxon>
        <taxon>Propionibacteriales</taxon>
        <taxon>Nocardioidaceae</taxon>
        <taxon>Propionicimonas</taxon>
    </lineage>
</organism>
<feature type="domain" description="Transglycosylase SLT" evidence="2">
    <location>
        <begin position="158"/>
        <end position="208"/>
    </location>
</feature>
<dbReference type="InterPro" id="IPR031304">
    <property type="entry name" value="SLT_2"/>
</dbReference>
<keyword evidence="1" id="KW-0732">Signal</keyword>
<feature type="chain" id="PRO_5013151508" evidence="1">
    <location>
        <begin position="24"/>
        <end position="246"/>
    </location>
</feature>
<dbReference type="GO" id="GO:0008933">
    <property type="term" value="F:peptidoglycan lytic transglycosylase activity"/>
    <property type="evidence" value="ECO:0007669"/>
    <property type="project" value="TreeGrafter"/>
</dbReference>
<evidence type="ECO:0000259" key="2">
    <source>
        <dbReference type="Pfam" id="PF13406"/>
    </source>
</evidence>
<comment type="caution">
    <text evidence="3">The sequence shown here is derived from an EMBL/GenBank/DDBJ whole genome shotgun (WGS) entry which is preliminary data.</text>
</comment>
<accession>A0A2A9CU47</accession>
<dbReference type="GO" id="GO:0009253">
    <property type="term" value="P:peptidoglycan catabolic process"/>
    <property type="evidence" value="ECO:0007669"/>
    <property type="project" value="TreeGrafter"/>
</dbReference>
<proteinExistence type="predicted"/>
<dbReference type="Gene3D" id="1.10.530.10">
    <property type="match status" value="1"/>
</dbReference>
<dbReference type="PANTHER" id="PTHR30163">
    <property type="entry name" value="MEMBRANE-BOUND LYTIC MUREIN TRANSGLYCOSYLASE B"/>
    <property type="match status" value="1"/>
</dbReference>
<dbReference type="SUPFAM" id="SSF53955">
    <property type="entry name" value="Lysozyme-like"/>
    <property type="match status" value="1"/>
</dbReference>
<dbReference type="EMBL" id="PDJC01000001">
    <property type="protein sequence ID" value="PFG17646.1"/>
    <property type="molecule type" value="Genomic_DNA"/>
</dbReference>
<name>A0A2A9CU47_9ACTN</name>
<dbReference type="InterPro" id="IPR023346">
    <property type="entry name" value="Lysozyme-like_dom_sf"/>
</dbReference>
<dbReference type="Pfam" id="PF13406">
    <property type="entry name" value="SLT_2"/>
    <property type="match status" value="1"/>
</dbReference>
<evidence type="ECO:0000313" key="3">
    <source>
        <dbReference type="EMBL" id="PFG17646.1"/>
    </source>
</evidence>
<dbReference type="AlphaFoldDB" id="A0A2A9CU47"/>
<dbReference type="PANTHER" id="PTHR30163:SF8">
    <property type="entry name" value="LYTIC MUREIN TRANSGLYCOSYLASE"/>
    <property type="match status" value="1"/>
</dbReference>
<gene>
    <name evidence="3" type="ORF">ATK74_2219</name>
</gene>
<dbReference type="InterPro" id="IPR043426">
    <property type="entry name" value="MltB-like"/>
</dbReference>